<dbReference type="InterPro" id="IPR001073">
    <property type="entry name" value="C1q_dom"/>
</dbReference>
<dbReference type="AlphaFoldDB" id="A0A6P3VRJ4"/>
<dbReference type="Pfam" id="PF18293">
    <property type="entry name" value="Caprin-1_dimer"/>
    <property type="match status" value="1"/>
</dbReference>
<keyword evidence="5" id="KW-0694">RNA-binding</keyword>
<evidence type="ECO:0000256" key="6">
    <source>
        <dbReference type="ARBA" id="ARBA00023193"/>
    </source>
</evidence>
<feature type="region of interest" description="Disordered" evidence="7">
    <location>
        <begin position="747"/>
        <end position="819"/>
    </location>
</feature>
<sequence>MGVYKKVKESSNLASAKIQHHHYFEPGRVVEFGCWEFLLSHHNDHASNIESEREAQGCETPSMVQLSASPDPDMSPSPSPCSGKIEDKHGSPLSPRTITSLQLALSTSTTAYPGYETYIEDGLICLKHKMRNLEKKKLKLEDYMKRLKHGFKLNEDQLDAVKKYEEVVHNLAFAKELHKTLGVLTQDLLKAQKKAVKREQMAKMESERKRLCTVLQMQYILQNLQHEHVRQDVLSSARRPLLVSAKELEGLRDLGALLNRKRDGPKSLNDQMTRSAVVYWELLEGKEKPVVGSTYKHMREWLAKLMDCGYFDQVVLPKDKKEPESHVKPGGLAALMKFRTPDVPTRVFLNRHYAPDEGLSKQNLDKNPPSHNWKEEFLALKEQEPPDSWDMELNEGPPSSKAGLPSKPSRAAAGFVLKDQKSIKKPNIEPKPKAQRKPKAGKEIKSASRTEARVEVFNSPSSLPKDPILRKQELDDLMVQISGSFSFMQDSLLDGEASQTHVHPRICASPVPSTPPAQRESKDSPAEDSSKTMHSTPLPSKLLAKEGNTSLTNGSQSLDNWDLDVTPVEVVQEKPQLPRREGFESPPLFRRKSSISPTLEEKLPAETPVPQPERQSPSNVVTPPATDSAQAFSTPPNHRSHSMVPSAAYHPVFKVNVPTPLCSGSYMKPDTTYSESTLVRYATASTQTPPELNPPEEEPLQPDDMAQSECVMVSGQMYTMGRSGQPYHARGSFRGVGRAGRGLPHYIRSPGVHRGGFDGYRTSPRSAGSFVPPSHSASTPIGARDTGYQSNYKHGGTGGQRSNTSGGWSDSSQVSSPDREGTYIVDLVDSGHGDSLSDMPVTPQGAHTLMPVHVYPISQQIRVAFSAARTFNFAPGTLDQPIAFDLLHSNVGEMFDMPSGRFTCPVPGTYVFIFHILKLAVNVPLYINLMRNDEVVVSGYANDGAPDHETASNHALLQLYQGDQLWLRLHRGAIYGSSWKYSTFSGFLLYQD</sequence>
<dbReference type="GO" id="GO:0017148">
    <property type="term" value="P:negative regulation of translation"/>
    <property type="evidence" value="ECO:0007669"/>
    <property type="project" value="UniProtKB-KW"/>
</dbReference>
<dbReference type="InterPro" id="IPR022070">
    <property type="entry name" value="Caprin-1_C"/>
</dbReference>
<dbReference type="InterPro" id="IPR028816">
    <property type="entry name" value="Caprin"/>
</dbReference>
<keyword evidence="4" id="KW-0221">Differentiation</keyword>
<name>A0A6P3VRJ4_CLUHA</name>
<keyword evidence="3" id="KW-0963">Cytoplasm</keyword>
<dbReference type="KEGG" id="char:105896925"/>
<dbReference type="GO" id="GO:0005102">
    <property type="term" value="F:signaling receptor binding"/>
    <property type="evidence" value="ECO:0007669"/>
    <property type="project" value="TreeGrafter"/>
</dbReference>
<gene>
    <name evidence="10" type="primary">caprin2</name>
</gene>
<evidence type="ECO:0000256" key="4">
    <source>
        <dbReference type="ARBA" id="ARBA00022782"/>
    </source>
</evidence>
<dbReference type="Gene3D" id="2.60.120.40">
    <property type="match status" value="1"/>
</dbReference>
<feature type="compositionally biased region" description="Low complexity" evidence="7">
    <location>
        <begin position="805"/>
        <end position="816"/>
    </location>
</feature>
<dbReference type="PRINTS" id="PR00007">
    <property type="entry name" value="COMPLEMNTC1Q"/>
</dbReference>
<feature type="region of interest" description="Disordered" evidence="7">
    <location>
        <begin position="54"/>
        <end position="93"/>
    </location>
</feature>
<dbReference type="SUPFAM" id="SSF49842">
    <property type="entry name" value="TNF-like"/>
    <property type="match status" value="1"/>
</dbReference>
<comment type="similarity">
    <text evidence="2">Belongs to the caprin family.</text>
</comment>
<dbReference type="InterPro" id="IPR008983">
    <property type="entry name" value="Tumour_necrosis_fac-like_dom"/>
</dbReference>
<reference evidence="10" key="1">
    <citation type="submission" date="2025-08" db="UniProtKB">
        <authorList>
            <consortium name="RefSeq"/>
        </authorList>
    </citation>
    <scope>IDENTIFICATION</scope>
</reference>
<evidence type="ECO:0000256" key="5">
    <source>
        <dbReference type="ARBA" id="ARBA00022884"/>
    </source>
</evidence>
<feature type="region of interest" description="Disordered" evidence="7">
    <location>
        <begin position="387"/>
        <end position="468"/>
    </location>
</feature>
<proteinExistence type="inferred from homology"/>
<dbReference type="GO" id="GO:0005737">
    <property type="term" value="C:cytoplasm"/>
    <property type="evidence" value="ECO:0007669"/>
    <property type="project" value="UniProtKB-SubCell"/>
</dbReference>
<dbReference type="CTD" id="65981"/>
<evidence type="ECO:0000313" key="9">
    <source>
        <dbReference type="Proteomes" id="UP000515152"/>
    </source>
</evidence>
<accession>A0A6P3VRJ4</accession>
<dbReference type="PANTHER" id="PTHR22922:SF5">
    <property type="entry name" value="CAPRIN-2"/>
    <property type="match status" value="1"/>
</dbReference>
<feature type="region of interest" description="Disordered" evidence="7">
    <location>
        <begin position="506"/>
        <end position="560"/>
    </location>
</feature>
<dbReference type="GO" id="GO:0003723">
    <property type="term" value="F:RNA binding"/>
    <property type="evidence" value="ECO:0007669"/>
    <property type="project" value="UniProtKB-KW"/>
</dbReference>
<protein>
    <submittedName>
        <fullName evidence="10">Caprin-2 isoform X1</fullName>
    </submittedName>
</protein>
<dbReference type="RefSeq" id="XP_012679194.2">
    <property type="nucleotide sequence ID" value="XM_012823740.3"/>
</dbReference>
<dbReference type="PANTHER" id="PTHR22922">
    <property type="entry name" value="GPI-ANCHORED PROTEIN P137"/>
    <property type="match status" value="1"/>
</dbReference>
<dbReference type="InterPro" id="IPR041637">
    <property type="entry name" value="Caprin-1_dimer"/>
</dbReference>
<dbReference type="Proteomes" id="UP000515152">
    <property type="component" value="Chromosome 16"/>
</dbReference>
<dbReference type="PROSITE" id="PS50871">
    <property type="entry name" value="C1Q"/>
    <property type="match status" value="1"/>
</dbReference>
<evidence type="ECO:0000256" key="3">
    <source>
        <dbReference type="ARBA" id="ARBA00022490"/>
    </source>
</evidence>
<feature type="compositionally biased region" description="Polar residues" evidence="7">
    <location>
        <begin position="613"/>
        <end position="637"/>
    </location>
</feature>
<evidence type="ECO:0000256" key="7">
    <source>
        <dbReference type="SAM" id="MobiDB-lite"/>
    </source>
</evidence>
<evidence type="ECO:0000256" key="1">
    <source>
        <dbReference type="ARBA" id="ARBA00004496"/>
    </source>
</evidence>
<organism evidence="9 10">
    <name type="scientific">Clupea harengus</name>
    <name type="common">Atlantic herring</name>
    <dbReference type="NCBI Taxonomy" id="7950"/>
    <lineage>
        <taxon>Eukaryota</taxon>
        <taxon>Metazoa</taxon>
        <taxon>Chordata</taxon>
        <taxon>Craniata</taxon>
        <taxon>Vertebrata</taxon>
        <taxon>Euteleostomi</taxon>
        <taxon>Actinopterygii</taxon>
        <taxon>Neopterygii</taxon>
        <taxon>Teleostei</taxon>
        <taxon>Clupei</taxon>
        <taxon>Clupeiformes</taxon>
        <taxon>Clupeoidei</taxon>
        <taxon>Clupeidae</taxon>
        <taxon>Clupea</taxon>
    </lineage>
</organism>
<feature type="compositionally biased region" description="Basic and acidic residues" evidence="7">
    <location>
        <begin position="519"/>
        <end position="531"/>
    </location>
</feature>
<feature type="domain" description="C1q" evidence="8">
    <location>
        <begin position="858"/>
        <end position="992"/>
    </location>
</feature>
<dbReference type="GeneID" id="105896925"/>
<comment type="subcellular location">
    <subcellularLocation>
        <location evidence="1">Cytoplasm</location>
    </subcellularLocation>
</comment>
<dbReference type="GO" id="GO:0009950">
    <property type="term" value="P:dorsal/ventral axis specification"/>
    <property type="evidence" value="ECO:0007669"/>
    <property type="project" value="Ensembl"/>
</dbReference>
<keyword evidence="6" id="KW-0652">Protein synthesis inhibitor</keyword>
<dbReference type="Pfam" id="PF00386">
    <property type="entry name" value="C1q"/>
    <property type="match status" value="1"/>
</dbReference>
<feature type="compositionally biased region" description="Polar residues" evidence="7">
    <location>
        <begin position="547"/>
        <end position="559"/>
    </location>
</feature>
<keyword evidence="9" id="KW-1185">Reference proteome</keyword>
<dbReference type="GO" id="GO:0090263">
    <property type="term" value="P:positive regulation of canonical Wnt signaling pathway"/>
    <property type="evidence" value="ECO:0007669"/>
    <property type="project" value="Ensembl"/>
</dbReference>
<dbReference type="OrthoDB" id="10062814at2759"/>
<dbReference type="Pfam" id="PF12287">
    <property type="entry name" value="Caprin-1_C"/>
    <property type="match status" value="1"/>
</dbReference>
<feature type="region of interest" description="Disordered" evidence="7">
    <location>
        <begin position="572"/>
        <end position="643"/>
    </location>
</feature>
<feature type="compositionally biased region" description="Basic and acidic residues" evidence="7">
    <location>
        <begin position="440"/>
        <end position="454"/>
    </location>
</feature>
<dbReference type="GO" id="GO:0030154">
    <property type="term" value="P:cell differentiation"/>
    <property type="evidence" value="ECO:0007669"/>
    <property type="project" value="UniProtKB-KW"/>
</dbReference>
<dbReference type="SMART" id="SM00110">
    <property type="entry name" value="C1Q"/>
    <property type="match status" value="1"/>
</dbReference>
<feature type="compositionally biased region" description="Basic and acidic residues" evidence="7">
    <location>
        <begin position="418"/>
        <end position="432"/>
    </location>
</feature>
<evidence type="ECO:0000313" key="10">
    <source>
        <dbReference type="RefSeq" id="XP_012679194.2"/>
    </source>
</evidence>
<feature type="region of interest" description="Disordered" evidence="7">
    <location>
        <begin position="683"/>
        <end position="702"/>
    </location>
</feature>
<evidence type="ECO:0000256" key="2">
    <source>
        <dbReference type="ARBA" id="ARBA00007950"/>
    </source>
</evidence>
<evidence type="ECO:0000259" key="8">
    <source>
        <dbReference type="PROSITE" id="PS50871"/>
    </source>
</evidence>